<dbReference type="EMBL" id="JBJUIK010000004">
    <property type="protein sequence ID" value="KAL3529155.1"/>
    <property type="molecule type" value="Genomic_DNA"/>
</dbReference>
<dbReference type="GO" id="GO:0003677">
    <property type="term" value="F:DNA binding"/>
    <property type="evidence" value="ECO:0007669"/>
    <property type="project" value="UniProtKB-KW"/>
</dbReference>
<sequence length="258" mass="28259">MVLSRTSKRGSKPDKFNWVMHRYHFGSDEDEKEGQYVVSKIFYQQHKLTDNCNSSVKLEQSDSCDASLTMDKGDNYDAPFTIKQNGNFDASLTIEEYDIGTSGTSPRTKRVTPNPPCPGETPSFGDAVDDYAIQPSVQGVEFVKEAMNSSSCDAQAKDELDYCTCLAAEPCAADINSMEELLLCSEIIDTTFSSDFGLNGGPFIGFTHNTSHAPQGDGSSACGIAEPENLELDTPSDFQLADLQFSSQDSIFGWLDRL</sequence>
<keyword evidence="1" id="KW-0805">Transcription regulation</keyword>
<comment type="caution">
    <text evidence="6">The sequence shown here is derived from an EMBL/GenBank/DDBJ whole genome shotgun (WGS) entry which is preliminary data.</text>
</comment>
<dbReference type="PANTHER" id="PTHR31079">
    <property type="entry name" value="NAC DOMAIN-CONTAINING PROTEIN 73"/>
    <property type="match status" value="1"/>
</dbReference>
<accession>A0ABD3AFB8</accession>
<keyword evidence="7" id="KW-1185">Reference proteome</keyword>
<dbReference type="AlphaFoldDB" id="A0ABD3AFB8"/>
<name>A0ABD3AFB8_9GENT</name>
<reference evidence="6 7" key="1">
    <citation type="submission" date="2024-11" db="EMBL/GenBank/DDBJ databases">
        <title>A near-complete genome assembly of Cinchona calisaya.</title>
        <authorList>
            <person name="Lian D.C."/>
            <person name="Zhao X.W."/>
            <person name="Wei L."/>
        </authorList>
    </citation>
    <scope>NUCLEOTIDE SEQUENCE [LARGE SCALE GENOMIC DNA]</scope>
    <source>
        <tissue evidence="6">Nenye</tissue>
    </source>
</reference>
<protein>
    <recommendedName>
        <fullName evidence="5">NAC domain-containing protein</fullName>
    </recommendedName>
</protein>
<evidence type="ECO:0000256" key="1">
    <source>
        <dbReference type="ARBA" id="ARBA00023015"/>
    </source>
</evidence>
<keyword evidence="4" id="KW-0539">Nucleus</keyword>
<dbReference type="InterPro" id="IPR003441">
    <property type="entry name" value="NAC-dom"/>
</dbReference>
<evidence type="ECO:0000256" key="4">
    <source>
        <dbReference type="ARBA" id="ARBA00023242"/>
    </source>
</evidence>
<gene>
    <name evidence="6" type="ORF">ACH5RR_008477</name>
</gene>
<proteinExistence type="predicted"/>
<evidence type="ECO:0000256" key="2">
    <source>
        <dbReference type="ARBA" id="ARBA00023125"/>
    </source>
</evidence>
<dbReference type="PANTHER" id="PTHR31079:SF2">
    <property type="entry name" value="NAC DOMAIN CONTAINING PROTEIN 44-RELATED"/>
    <property type="match status" value="1"/>
</dbReference>
<keyword evidence="2" id="KW-0238">DNA-binding</keyword>
<evidence type="ECO:0000256" key="3">
    <source>
        <dbReference type="ARBA" id="ARBA00023163"/>
    </source>
</evidence>
<dbReference type="Proteomes" id="UP001630127">
    <property type="component" value="Unassembled WGS sequence"/>
</dbReference>
<organism evidence="6 7">
    <name type="scientific">Cinchona calisaya</name>
    <dbReference type="NCBI Taxonomy" id="153742"/>
    <lineage>
        <taxon>Eukaryota</taxon>
        <taxon>Viridiplantae</taxon>
        <taxon>Streptophyta</taxon>
        <taxon>Embryophyta</taxon>
        <taxon>Tracheophyta</taxon>
        <taxon>Spermatophyta</taxon>
        <taxon>Magnoliopsida</taxon>
        <taxon>eudicotyledons</taxon>
        <taxon>Gunneridae</taxon>
        <taxon>Pentapetalae</taxon>
        <taxon>asterids</taxon>
        <taxon>lamiids</taxon>
        <taxon>Gentianales</taxon>
        <taxon>Rubiaceae</taxon>
        <taxon>Cinchonoideae</taxon>
        <taxon>Cinchoneae</taxon>
        <taxon>Cinchona</taxon>
    </lineage>
</organism>
<keyword evidence="3" id="KW-0804">Transcription</keyword>
<dbReference type="PROSITE" id="PS51005">
    <property type="entry name" value="NAC"/>
    <property type="match status" value="1"/>
</dbReference>
<evidence type="ECO:0000313" key="6">
    <source>
        <dbReference type="EMBL" id="KAL3529155.1"/>
    </source>
</evidence>
<feature type="domain" description="NAC" evidence="5">
    <location>
        <begin position="1"/>
        <end position="44"/>
    </location>
</feature>
<dbReference type="InterPro" id="IPR044799">
    <property type="entry name" value="SOG1-like"/>
</dbReference>
<dbReference type="SUPFAM" id="SSF101941">
    <property type="entry name" value="NAC domain"/>
    <property type="match status" value="1"/>
</dbReference>
<dbReference type="Gene3D" id="2.170.150.80">
    <property type="entry name" value="NAC domain"/>
    <property type="match status" value="1"/>
</dbReference>
<evidence type="ECO:0000259" key="5">
    <source>
        <dbReference type="PROSITE" id="PS51005"/>
    </source>
</evidence>
<evidence type="ECO:0000313" key="7">
    <source>
        <dbReference type="Proteomes" id="UP001630127"/>
    </source>
</evidence>
<dbReference type="InterPro" id="IPR036093">
    <property type="entry name" value="NAC_dom_sf"/>
</dbReference>